<proteinExistence type="predicted"/>
<name>A0ABQ2FQV7_9DEIO</name>
<evidence type="ECO:0000313" key="2">
    <source>
        <dbReference type="Proteomes" id="UP000604341"/>
    </source>
</evidence>
<keyword evidence="2" id="KW-1185">Reference proteome</keyword>
<organism evidence="1 2">
    <name type="scientific">Deinococcus radiotolerans</name>
    <dbReference type="NCBI Taxonomy" id="1309407"/>
    <lineage>
        <taxon>Bacteria</taxon>
        <taxon>Thermotogati</taxon>
        <taxon>Deinococcota</taxon>
        <taxon>Deinococci</taxon>
        <taxon>Deinococcales</taxon>
        <taxon>Deinococcaceae</taxon>
        <taxon>Deinococcus</taxon>
    </lineage>
</organism>
<reference evidence="2" key="1">
    <citation type="journal article" date="2019" name="Int. J. Syst. Evol. Microbiol.">
        <title>The Global Catalogue of Microorganisms (GCM) 10K type strain sequencing project: providing services to taxonomists for standard genome sequencing and annotation.</title>
        <authorList>
            <consortium name="The Broad Institute Genomics Platform"/>
            <consortium name="The Broad Institute Genome Sequencing Center for Infectious Disease"/>
            <person name="Wu L."/>
            <person name="Ma J."/>
        </authorList>
    </citation>
    <scope>NUCLEOTIDE SEQUENCE [LARGE SCALE GENOMIC DNA]</scope>
    <source>
        <strain evidence="2">JCM 19173</strain>
    </source>
</reference>
<dbReference type="Proteomes" id="UP000604341">
    <property type="component" value="Unassembled WGS sequence"/>
</dbReference>
<comment type="caution">
    <text evidence="1">The sequence shown here is derived from an EMBL/GenBank/DDBJ whole genome shotgun (WGS) entry which is preliminary data.</text>
</comment>
<sequence>MVYRGPMSLYQPDVVTLWALRTDAPETVAALFTTPYTEDGDATPSAFMDAYRLPGYDEEYGATPGRHRRGPH</sequence>
<gene>
    <name evidence="1" type="ORF">GCM10010844_40470</name>
</gene>
<accession>A0ABQ2FQV7</accession>
<protein>
    <submittedName>
        <fullName evidence="1">Uncharacterized protein</fullName>
    </submittedName>
</protein>
<evidence type="ECO:0000313" key="1">
    <source>
        <dbReference type="EMBL" id="GGL17543.1"/>
    </source>
</evidence>
<dbReference type="EMBL" id="BMPE01000025">
    <property type="protein sequence ID" value="GGL17543.1"/>
    <property type="molecule type" value="Genomic_DNA"/>
</dbReference>